<dbReference type="PANTHER" id="PTHR33908:SF11">
    <property type="entry name" value="MEMBRANE PROTEIN"/>
    <property type="match status" value="1"/>
</dbReference>
<feature type="transmembrane region" description="Helical" evidence="8">
    <location>
        <begin position="22"/>
        <end position="40"/>
    </location>
</feature>
<keyword evidence="7 8" id="KW-0472">Membrane</keyword>
<feature type="transmembrane region" description="Helical" evidence="8">
    <location>
        <begin position="221"/>
        <end position="241"/>
    </location>
</feature>
<gene>
    <name evidence="9" type="ORF">SAMN04488544_0196</name>
</gene>
<evidence type="ECO:0000313" key="9">
    <source>
        <dbReference type="EMBL" id="SDU80493.1"/>
    </source>
</evidence>
<dbReference type="EMBL" id="LT629799">
    <property type="protein sequence ID" value="SDU80493.1"/>
    <property type="molecule type" value="Genomic_DNA"/>
</dbReference>
<reference evidence="10" key="1">
    <citation type="submission" date="2016-10" db="EMBL/GenBank/DDBJ databases">
        <authorList>
            <person name="Varghese N."/>
            <person name="Submissions S."/>
        </authorList>
    </citation>
    <scope>NUCLEOTIDE SEQUENCE [LARGE SCALE GENOMIC DNA]</scope>
    <source>
        <strain evidence="10">DSM 21743</strain>
    </source>
</reference>
<feature type="transmembrane region" description="Helical" evidence="8">
    <location>
        <begin position="105"/>
        <end position="123"/>
    </location>
</feature>
<feature type="transmembrane region" description="Helical" evidence="8">
    <location>
        <begin position="129"/>
        <end position="149"/>
    </location>
</feature>
<dbReference type="InterPro" id="IPR050297">
    <property type="entry name" value="LipidA_mod_glycosyltrf_83"/>
</dbReference>
<keyword evidence="3" id="KW-0328">Glycosyltransferase</keyword>
<keyword evidence="6 8" id="KW-1133">Transmembrane helix</keyword>
<feature type="transmembrane region" description="Helical" evidence="8">
    <location>
        <begin position="156"/>
        <end position="172"/>
    </location>
</feature>
<dbReference type="OrthoDB" id="5485682at2"/>
<proteinExistence type="predicted"/>
<keyword evidence="4" id="KW-0808">Transferase</keyword>
<name>A0A1H2LHF5_9ACTN</name>
<evidence type="ECO:0000256" key="1">
    <source>
        <dbReference type="ARBA" id="ARBA00004651"/>
    </source>
</evidence>
<comment type="subcellular location">
    <subcellularLocation>
        <location evidence="1">Cell membrane</location>
        <topology evidence="1">Multi-pass membrane protein</topology>
    </subcellularLocation>
</comment>
<dbReference type="STRING" id="546874.SAMN04488544_0196"/>
<accession>A0A1H2LHF5</accession>
<dbReference type="Proteomes" id="UP000198825">
    <property type="component" value="Chromosome I"/>
</dbReference>
<keyword evidence="5 8" id="KW-0812">Transmembrane</keyword>
<evidence type="ECO:0000256" key="5">
    <source>
        <dbReference type="ARBA" id="ARBA00022692"/>
    </source>
</evidence>
<protein>
    <submittedName>
        <fullName evidence="9">Uncharacterized protein</fullName>
    </submittedName>
</protein>
<feature type="transmembrane region" description="Helical" evidence="8">
    <location>
        <begin position="357"/>
        <end position="377"/>
    </location>
</feature>
<dbReference type="AlphaFoldDB" id="A0A1H2LHF5"/>
<feature type="transmembrane region" description="Helical" evidence="8">
    <location>
        <begin position="77"/>
        <end position="98"/>
    </location>
</feature>
<feature type="transmembrane region" description="Helical" evidence="8">
    <location>
        <begin position="308"/>
        <end position="326"/>
    </location>
</feature>
<evidence type="ECO:0000256" key="4">
    <source>
        <dbReference type="ARBA" id="ARBA00022679"/>
    </source>
</evidence>
<dbReference type="GO" id="GO:0005886">
    <property type="term" value="C:plasma membrane"/>
    <property type="evidence" value="ECO:0007669"/>
    <property type="project" value="UniProtKB-SubCell"/>
</dbReference>
<evidence type="ECO:0000256" key="7">
    <source>
        <dbReference type="ARBA" id="ARBA00023136"/>
    </source>
</evidence>
<evidence type="ECO:0000256" key="8">
    <source>
        <dbReference type="SAM" id="Phobius"/>
    </source>
</evidence>
<feature type="transmembrane region" description="Helical" evidence="8">
    <location>
        <begin position="52"/>
        <end position="71"/>
    </location>
</feature>
<feature type="transmembrane region" description="Helical" evidence="8">
    <location>
        <begin position="184"/>
        <end position="214"/>
    </location>
</feature>
<feature type="transmembrane region" description="Helical" evidence="8">
    <location>
        <begin position="278"/>
        <end position="301"/>
    </location>
</feature>
<dbReference type="PANTHER" id="PTHR33908">
    <property type="entry name" value="MANNOSYLTRANSFERASE YKCB-RELATED"/>
    <property type="match status" value="1"/>
</dbReference>
<evidence type="ECO:0000256" key="2">
    <source>
        <dbReference type="ARBA" id="ARBA00022475"/>
    </source>
</evidence>
<dbReference type="RefSeq" id="WP_091072431.1">
    <property type="nucleotide sequence ID" value="NZ_LT629799.1"/>
</dbReference>
<keyword evidence="2" id="KW-1003">Cell membrane</keyword>
<dbReference type="GO" id="GO:0009103">
    <property type="term" value="P:lipopolysaccharide biosynthetic process"/>
    <property type="evidence" value="ECO:0007669"/>
    <property type="project" value="UniProtKB-ARBA"/>
</dbReference>
<dbReference type="GO" id="GO:0016763">
    <property type="term" value="F:pentosyltransferase activity"/>
    <property type="evidence" value="ECO:0007669"/>
    <property type="project" value="TreeGrafter"/>
</dbReference>
<evidence type="ECO:0000313" key="10">
    <source>
        <dbReference type="Proteomes" id="UP000198825"/>
    </source>
</evidence>
<evidence type="ECO:0000256" key="6">
    <source>
        <dbReference type="ARBA" id="ARBA00022989"/>
    </source>
</evidence>
<keyword evidence="10" id="KW-1185">Reference proteome</keyword>
<evidence type="ECO:0000256" key="3">
    <source>
        <dbReference type="ARBA" id="ARBA00022676"/>
    </source>
</evidence>
<sequence>MTTTAVAPAPAAAPLPVPGRRAFALVLVAVAAAAFASRLVPVLHGGGLFGLIGYDGGVYYAAGAGLAHGLWPYLDFLLLHPPGIVLALAPFGLLGRVVGHPEAMAAARLAWMLLGTLSALLVAATLRRLGLVAALVGGLVYAVWVPAIFVERTTTLEAVTGVLTLGAVWLVSRAARGDLTTRAAVLAGLLLGASCATKIWGVAPLLAVVAWCALEHGRRRAVALALGGAAATVAICLPFFLRAPRLMWDMVVGAQLGRPQVDVSWYTRAVDTAGLSQVAGGVTPLLVLVTALVLVSVVVALRSAAGRLAVALLVVGLVLLAVSPAWTVDYASLVAAPVALLGGRAAGAVSRAVSQLAPLRVVVVLAVVGALAAYTALSAPRTVFGTPFAGRTMARLVAGTPGCVTSDEPTVLVESGALTRNLERGCPLVVDLGGYSYYLRPGADLQVGRARNEQWQAFALDYLASGGAAVVVRFDTLTGLSPSTRATIERWPALGDAGRYVVRRPSR</sequence>
<organism evidence="9 10">
    <name type="scientific">Microlunatus sagamiharensis</name>
    <dbReference type="NCBI Taxonomy" id="546874"/>
    <lineage>
        <taxon>Bacteria</taxon>
        <taxon>Bacillati</taxon>
        <taxon>Actinomycetota</taxon>
        <taxon>Actinomycetes</taxon>
        <taxon>Propionibacteriales</taxon>
        <taxon>Propionibacteriaceae</taxon>
        <taxon>Microlunatus</taxon>
    </lineage>
</organism>